<dbReference type="InterPro" id="IPR001680">
    <property type="entry name" value="WD40_rpt"/>
</dbReference>
<dbReference type="PROSITE" id="PS00678">
    <property type="entry name" value="WD_REPEATS_1"/>
    <property type="match status" value="1"/>
</dbReference>
<dbReference type="PROSITE" id="PS50294">
    <property type="entry name" value="WD_REPEATS_REGION"/>
    <property type="match status" value="6"/>
</dbReference>
<feature type="region of interest" description="Disordered" evidence="4">
    <location>
        <begin position="134"/>
        <end position="161"/>
    </location>
</feature>
<protein>
    <recommendedName>
        <fullName evidence="5">TROVE domain-containing protein</fullName>
    </recommendedName>
</protein>
<gene>
    <name evidence="6" type="ORF">CUNI_LOCUS1221</name>
</gene>
<dbReference type="Pfam" id="PF19334">
    <property type="entry name" value="DUF5920"/>
    <property type="match status" value="1"/>
</dbReference>
<dbReference type="InterPro" id="IPR036465">
    <property type="entry name" value="vWFA_dom_sf"/>
</dbReference>
<keyword evidence="2" id="KW-0677">Repeat</keyword>
<evidence type="ECO:0000256" key="3">
    <source>
        <dbReference type="PROSITE-ProRule" id="PRU00221"/>
    </source>
</evidence>
<evidence type="ECO:0000256" key="1">
    <source>
        <dbReference type="ARBA" id="ARBA00022574"/>
    </source>
</evidence>
<feature type="compositionally biased region" description="Basic and acidic residues" evidence="4">
    <location>
        <begin position="377"/>
        <end position="392"/>
    </location>
</feature>
<reference evidence="6" key="1">
    <citation type="submission" date="2021-04" db="EMBL/GenBank/DDBJ databases">
        <authorList>
            <consortium name="Molecular Ecology Group"/>
        </authorList>
    </citation>
    <scope>NUCLEOTIDE SEQUENCE</scope>
</reference>
<dbReference type="SUPFAM" id="SSF52540">
    <property type="entry name" value="P-loop containing nucleoside triphosphate hydrolases"/>
    <property type="match status" value="1"/>
</dbReference>
<dbReference type="Pfam" id="PF17908">
    <property type="entry name" value="APAF1_C"/>
    <property type="match status" value="1"/>
</dbReference>
<evidence type="ECO:0000259" key="5">
    <source>
        <dbReference type="PROSITE" id="PS50988"/>
    </source>
</evidence>
<name>A0A8S3YEK4_9EUPU</name>
<dbReference type="Gene3D" id="3.40.50.300">
    <property type="entry name" value="P-loop containing nucleotide triphosphate hydrolases"/>
    <property type="match status" value="1"/>
</dbReference>
<evidence type="ECO:0000256" key="2">
    <source>
        <dbReference type="ARBA" id="ARBA00022737"/>
    </source>
</evidence>
<proteinExistence type="predicted"/>
<dbReference type="Pfam" id="PF05731">
    <property type="entry name" value="TROVE"/>
    <property type="match status" value="1"/>
</dbReference>
<feature type="repeat" description="WD" evidence="3">
    <location>
        <begin position="1723"/>
        <end position="1763"/>
    </location>
</feature>
<feature type="region of interest" description="Disordered" evidence="4">
    <location>
        <begin position="365"/>
        <end position="413"/>
    </location>
</feature>
<dbReference type="InterPro" id="IPR056884">
    <property type="entry name" value="NPHP3-like_N"/>
</dbReference>
<dbReference type="Proteomes" id="UP000678393">
    <property type="component" value="Unassembled WGS sequence"/>
</dbReference>
<organism evidence="6 7">
    <name type="scientific">Candidula unifasciata</name>
    <dbReference type="NCBI Taxonomy" id="100452"/>
    <lineage>
        <taxon>Eukaryota</taxon>
        <taxon>Metazoa</taxon>
        <taxon>Spiralia</taxon>
        <taxon>Lophotrochozoa</taxon>
        <taxon>Mollusca</taxon>
        <taxon>Gastropoda</taxon>
        <taxon>Heterobranchia</taxon>
        <taxon>Euthyneura</taxon>
        <taxon>Panpulmonata</taxon>
        <taxon>Eupulmonata</taxon>
        <taxon>Stylommatophora</taxon>
        <taxon>Helicina</taxon>
        <taxon>Helicoidea</taxon>
        <taxon>Geomitridae</taxon>
        <taxon>Candidula</taxon>
    </lineage>
</organism>
<dbReference type="SUPFAM" id="SSF50978">
    <property type="entry name" value="WD40 repeat-like"/>
    <property type="match status" value="2"/>
</dbReference>
<feature type="repeat" description="WD" evidence="3">
    <location>
        <begin position="1888"/>
        <end position="1920"/>
    </location>
</feature>
<dbReference type="SUPFAM" id="SSF50969">
    <property type="entry name" value="YVTN repeat-like/Quinoprotein amine dehydrogenase"/>
    <property type="match status" value="1"/>
</dbReference>
<feature type="repeat" description="WD" evidence="3">
    <location>
        <begin position="2111"/>
        <end position="2152"/>
    </location>
</feature>
<evidence type="ECO:0000256" key="4">
    <source>
        <dbReference type="SAM" id="MobiDB-lite"/>
    </source>
</evidence>
<dbReference type="SMART" id="SM00320">
    <property type="entry name" value="WD40"/>
    <property type="match status" value="11"/>
</dbReference>
<dbReference type="InterPro" id="IPR056829">
    <property type="entry name" value="Beta-prop_TEP1_2nd"/>
</dbReference>
<evidence type="ECO:0000313" key="6">
    <source>
        <dbReference type="EMBL" id="CAG5115663.1"/>
    </source>
</evidence>
<dbReference type="Gene3D" id="1.25.40.370">
    <property type="match status" value="1"/>
</dbReference>
<dbReference type="CDD" id="cd00200">
    <property type="entry name" value="WD40"/>
    <property type="match status" value="2"/>
</dbReference>
<feature type="repeat" description="WD" evidence="3">
    <location>
        <begin position="2062"/>
        <end position="2095"/>
    </location>
</feature>
<dbReference type="Pfam" id="PF13271">
    <property type="entry name" value="DUF4062"/>
    <property type="match status" value="1"/>
</dbReference>
<dbReference type="InterPro" id="IPR011044">
    <property type="entry name" value="Quino_amine_DH_bsu"/>
</dbReference>
<dbReference type="InterPro" id="IPR008858">
    <property type="entry name" value="TROVE_dom"/>
</dbReference>
<dbReference type="SUPFAM" id="SSF140864">
    <property type="entry name" value="TROVE domain-like"/>
    <property type="match status" value="1"/>
</dbReference>
<feature type="repeat" description="WD" evidence="3">
    <location>
        <begin position="1681"/>
        <end position="1722"/>
    </location>
</feature>
<dbReference type="InterPro" id="IPR025139">
    <property type="entry name" value="DUF4062"/>
</dbReference>
<feature type="domain" description="TROVE" evidence="5">
    <location>
        <begin position="213"/>
        <end position="681"/>
    </location>
</feature>
<dbReference type="InterPro" id="IPR041452">
    <property type="entry name" value="APAF1_C"/>
</dbReference>
<dbReference type="GO" id="GO:0000722">
    <property type="term" value="P:telomere maintenance via recombination"/>
    <property type="evidence" value="ECO:0007669"/>
    <property type="project" value="TreeGrafter"/>
</dbReference>
<dbReference type="PROSITE" id="PS50988">
    <property type="entry name" value="TROVE"/>
    <property type="match status" value="1"/>
</dbReference>
<dbReference type="OrthoDB" id="427368at2759"/>
<dbReference type="InterPro" id="IPR036322">
    <property type="entry name" value="WD40_repeat_dom_sf"/>
</dbReference>
<dbReference type="InterPro" id="IPR019775">
    <property type="entry name" value="WD40_repeat_CS"/>
</dbReference>
<accession>A0A8S3YEK4</accession>
<feature type="compositionally biased region" description="Basic and acidic residues" evidence="4">
    <location>
        <begin position="134"/>
        <end position="146"/>
    </location>
</feature>
<dbReference type="InterPro" id="IPR045804">
    <property type="entry name" value="DUF5920"/>
</dbReference>
<keyword evidence="7" id="KW-1185">Reference proteome</keyword>
<dbReference type="GO" id="GO:0003720">
    <property type="term" value="F:telomerase activity"/>
    <property type="evidence" value="ECO:0007669"/>
    <property type="project" value="TreeGrafter"/>
</dbReference>
<dbReference type="InterPro" id="IPR015943">
    <property type="entry name" value="WD40/YVTN_repeat-like_dom_sf"/>
</dbReference>
<dbReference type="EMBL" id="CAJHNH020000147">
    <property type="protein sequence ID" value="CAG5115663.1"/>
    <property type="molecule type" value="Genomic_DNA"/>
</dbReference>
<feature type="repeat" description="WD" evidence="3">
    <location>
        <begin position="1764"/>
        <end position="1796"/>
    </location>
</feature>
<dbReference type="Gene3D" id="3.40.50.410">
    <property type="entry name" value="von Willebrand factor, type A domain"/>
    <property type="match status" value="1"/>
</dbReference>
<dbReference type="PANTHER" id="PTHR44791">
    <property type="entry name" value="TELOMERASE PROTEIN COMPONENT 1 TEP1"/>
    <property type="match status" value="1"/>
</dbReference>
<dbReference type="PROSITE" id="PS50082">
    <property type="entry name" value="WD_REPEATS_2"/>
    <property type="match status" value="7"/>
</dbReference>
<dbReference type="Pfam" id="PF24883">
    <property type="entry name" value="NPHP3_N"/>
    <property type="match status" value="1"/>
</dbReference>
<comment type="caution">
    <text evidence="6">The sequence shown here is derived from an EMBL/GenBank/DDBJ whole genome shotgun (WGS) entry which is preliminary data.</text>
</comment>
<feature type="compositionally biased region" description="Basic residues" evidence="4">
    <location>
        <begin position="367"/>
        <end position="376"/>
    </location>
</feature>
<feature type="non-terminal residue" evidence="6">
    <location>
        <position position="1"/>
    </location>
</feature>
<dbReference type="InterPro" id="IPR052652">
    <property type="entry name" value="Telomerase_Complex_Comp"/>
</dbReference>
<dbReference type="InterPro" id="IPR037214">
    <property type="entry name" value="TROVE_dom_sf"/>
</dbReference>
<dbReference type="PANTHER" id="PTHR44791:SF1">
    <property type="entry name" value="TELOMERASE PROTEIN COMPONENT 1"/>
    <property type="match status" value="1"/>
</dbReference>
<sequence length="2166" mass="242283">MTDKNILSVRNTLLEKLSHKGSNPLTSSLLSGHASLGSGLLSTNLSNPLLDSLSLRSGLTQTTESSLSLSPLKLSSFASSTRHASVKTSVKPGESSQIQRAGLTNLKPHTTPLIETSLTRLSLSQDTGKVAGFDDSKPSLHALKESPRKRHTENSLKTVKKSKVQNASGEITSEVIKAYAVEPPQYAIKCENEDRFMDVDLPKFIPPSKDARLSGDVGKGLTNVTGLKQALLNCISASLLAQPKFTDRRDETRKAIKYHALSVINEDPEFILKVALYARKELNIRTTSNFLLALAAWDYSCRIFLKKYFSAAIALPSDWIEVAEIFQTLEDNNLKLGSLSAALRKSMIAKFPEFDKYQLAKYNKDKSGRKRKRKTKKTTDEQMEDTAHREQPLESDTSESENEEAKALRPVSGVIYDEDESEEALRKQRFTIKHLIRKLHIKEPVEPIMCIIGKKYPKTPEEFYKSRLPGVWEEEKAGKRMKLPVPETWETQVSLKGNKAQTWEDLIDHKKLPFMAMLRNLRNMIKAGISPKHHNNVLRRLTDQRSVVNSKQFPFRFFSAYVVLNELEEAYETNQREIIEAAEQAAGSATADGANKPAGGRDSKSISKLIANAKKKSGQPGSGTEEKTFPWWIIKKMKKDAKNGETTNEVPYDKNLIQRYRKALDTAVKIATVHNVQPIKGRTLLLCEISSGMDRPCSSAKGIGKPRTVREISILMGLMCKYSCEECELLVFNETGFASVSLDKGTILDNMEKVLQFEEFDNASYVDLQKNTFPYSPLFEKLRDRIQVDNLLIFGEGFEPRLPRGVILFDWLGSYRHIVNPNLLFVNVSFSSEKHSGASIDLEFGNNVYITGYSDSILRFIAERGSTAQINHVDKIDVAFQLQSLPRVKKPLKKRYLLRENDLQLMAPKPSWMTVRVFISSTFKDMHGERDLLTRFVFPELRSLFCNRFINIYEVDLRWGLTEEDTRDNRTVEVCLEEVSRCQLFIGVLGERYGWIPDACQIPDTDEYAWIQQYPPGASVTELEMHLGALSKAQKAKDTAVFYLRDNSLEKDVPEVFKSDFKSESEMHKTKMNALKKKIRSSGLEVYDGYPCHWGGCVDGKPMVAGLDEFGARVLNTLANAIRKLCPEKDEVLTEDEHINQLQWAFIKNCSCDFIGRKTLVEEIISNIKSTNSGIIGLVGKPGSGKTTLMASVIQQVESSKTRGYSVFMNIAGAAPGTNSLAAMLRRLSQQINTRFGLGYSLPEDFKNLTLKFKDLLEEAGNICPSKLMIFLDGIDQMDSANEPFSLEWIPNPVPDNVVFVITVVEGERAHTSIKRLTGVQIPVGALDMWDKADIVRQTLAKHRKSLVETGFGNQLKLLMMKKDAHNPLFLKLACEELRVFGVFEKISDKLKSLPHTTAQMLQEILKRLEEDHGQDIVTAAVCLLACAREGLYPEELFELINWHIQLEESKFEPRNLCYLDLKTEIPHLKFSFLARSIMCLLNPSSSWSSLLFLANKEISTAVRLRYLKGAGATMETRLHKLLAGFFLKQADQLRNNTWKGQNARAFAELPYHLACAGEFHELEEVLCNHHFIGSKCSLGLAATLIDDFTPKALTVNKSLEKDLARFISLPRVQQFRSFVSRNIDIFVNYPTLEWQQAINEPSSTIPYKEAVAKKEQYSKLPSYMEWSNKPETESQCYMKLSSFKMPVTCVAISPDSTKFAAGSEDLLVRLFDMGTGKELCFLRGHADEVTDVCFVGNNILCSASADTTLSMWDVENKHRIHTLKGHGRRVNSCAADSRGKLIASGGWDCYVFVWNTSGEKMCEFDTGSPVNCVDFHPTDELVVAGSWDSLIRIYNYFNKTRIAILRGHSSSVRDISYSFNGKHLASASLDGDIKIWAAEKGSQVGNVRGHSGPINKLTFSPAGTELITASDDHQIKVWSGDLGIPLHRLHTDKFGPATSVAISPNGSVVAAGYHLGQIQIYDVNTGVKIAKVNLSDKPVRALTFSPDGSYIYAGCDDGYVQVLESTQGSRVCSLLGHTQPVLCVDTVKKFIATAGEDCICCLYEDICQLKSSKISSPKVVLKGHTAPVSACSFNADGTMLATASRDASIRIYTLFDVFISVDPEPTHILHACHADWINACVWSNTGNFLVTASNDFNLKLWDTKKYTEKNRITGHTSAINAVAYK</sequence>
<dbReference type="GO" id="GO:0005697">
    <property type="term" value="C:telomerase holoenzyme complex"/>
    <property type="evidence" value="ECO:0007669"/>
    <property type="project" value="TreeGrafter"/>
</dbReference>
<dbReference type="Gene3D" id="2.130.10.10">
    <property type="entry name" value="YVTN repeat-like/Quinoprotein amine dehydrogenase"/>
    <property type="match status" value="4"/>
</dbReference>
<feature type="repeat" description="WD" evidence="3">
    <location>
        <begin position="1846"/>
        <end position="1887"/>
    </location>
</feature>
<dbReference type="SMART" id="SM00382">
    <property type="entry name" value="AAA"/>
    <property type="match status" value="1"/>
</dbReference>
<evidence type="ECO:0000313" key="7">
    <source>
        <dbReference type="Proteomes" id="UP000678393"/>
    </source>
</evidence>
<keyword evidence="1 3" id="KW-0853">WD repeat</keyword>
<dbReference type="InterPro" id="IPR027417">
    <property type="entry name" value="P-loop_NTPase"/>
</dbReference>
<dbReference type="Pfam" id="PF25047">
    <property type="entry name" value="Beta-prop_TEP1_2nd"/>
    <property type="match status" value="1"/>
</dbReference>
<dbReference type="GO" id="GO:0070034">
    <property type="term" value="F:telomerase RNA binding"/>
    <property type="evidence" value="ECO:0007669"/>
    <property type="project" value="TreeGrafter"/>
</dbReference>
<dbReference type="Pfam" id="PF00400">
    <property type="entry name" value="WD40"/>
    <property type="match status" value="6"/>
</dbReference>
<dbReference type="InterPro" id="IPR003593">
    <property type="entry name" value="AAA+_ATPase"/>
</dbReference>